<feature type="transmembrane region" description="Helical" evidence="1">
    <location>
        <begin position="12"/>
        <end position="33"/>
    </location>
</feature>
<proteinExistence type="predicted"/>
<sequence>MTKGPKKPIDDPLVKAALLAAGAAWTVGMLATLGNSGKRSRFFDGVAKSMAENAGEDFWKKLERKRKYEARKEEARQRDAYFREGAIGDVLLKREVERSYRTLAPFPDQTFTKRNRPYGGEERRWSSAAAQAVFETEYNHWDGSHTWTLKIGKERHFGYVYGLSRLTIGPPTKAPRLSDRERETLLRLLGGPDGFPEVTFHTTDNLWAVRERLWAEHQASGN</sequence>
<protein>
    <submittedName>
        <fullName evidence="2">Uncharacterized protein</fullName>
    </submittedName>
</protein>
<gene>
    <name evidence="2" type="ORF">K3162_04640</name>
</gene>
<evidence type="ECO:0000313" key="3">
    <source>
        <dbReference type="Proteomes" id="UP000824300"/>
    </source>
</evidence>
<name>A0ABX8ZWD8_9SPHN</name>
<organism evidence="2 3">
    <name type="scientific">Qipengyuania xiapuensis</name>
    <dbReference type="NCBI Taxonomy" id="2867236"/>
    <lineage>
        <taxon>Bacteria</taxon>
        <taxon>Pseudomonadati</taxon>
        <taxon>Pseudomonadota</taxon>
        <taxon>Alphaproteobacteria</taxon>
        <taxon>Sphingomonadales</taxon>
        <taxon>Erythrobacteraceae</taxon>
        <taxon>Qipengyuania</taxon>
    </lineage>
</organism>
<evidence type="ECO:0000256" key="1">
    <source>
        <dbReference type="SAM" id="Phobius"/>
    </source>
</evidence>
<keyword evidence="1" id="KW-0812">Transmembrane</keyword>
<keyword evidence="1" id="KW-0472">Membrane</keyword>
<accession>A0ABX8ZWD8</accession>
<dbReference type="Proteomes" id="UP000824300">
    <property type="component" value="Chromosome"/>
</dbReference>
<keyword evidence="3" id="KW-1185">Reference proteome</keyword>
<evidence type="ECO:0000313" key="2">
    <source>
        <dbReference type="EMBL" id="QZD93315.1"/>
    </source>
</evidence>
<dbReference type="RefSeq" id="WP_221429002.1">
    <property type="nucleotide sequence ID" value="NZ_CP081296.1"/>
</dbReference>
<reference evidence="2 3" key="1">
    <citation type="submission" date="2021-08" db="EMBL/GenBank/DDBJ databases">
        <title>Comparative Genomics Analysis of the Genus Qipengyuania Reveals Extensive Genetic Diversity and Metabolic Versatility, Including the Description of Fifteen Novel Species.</title>
        <authorList>
            <person name="Liu Y."/>
        </authorList>
    </citation>
    <scope>NUCLEOTIDE SEQUENCE [LARGE SCALE GENOMIC DNA]</scope>
    <source>
        <strain evidence="2 3">1NDW3</strain>
    </source>
</reference>
<dbReference type="EMBL" id="CP081296">
    <property type="protein sequence ID" value="QZD93315.1"/>
    <property type="molecule type" value="Genomic_DNA"/>
</dbReference>
<keyword evidence="1" id="KW-1133">Transmembrane helix</keyword>